<dbReference type="InterPro" id="IPR023213">
    <property type="entry name" value="CAT-like_dom_sf"/>
</dbReference>
<accession>A0A317VBQ4</accession>
<dbReference type="RefSeq" id="XP_025463020.1">
    <property type="nucleotide sequence ID" value="XM_025615977.1"/>
</dbReference>
<dbReference type="InterPro" id="IPR050317">
    <property type="entry name" value="Plant_Fungal_Acyltransferase"/>
</dbReference>
<keyword evidence="4" id="KW-1185">Reference proteome</keyword>
<dbReference type="PANTHER" id="PTHR31642:SF270">
    <property type="entry name" value="O-ACYLTRANSFERASE AUSQ"/>
    <property type="match status" value="1"/>
</dbReference>
<organism evidence="3 4">
    <name type="scientific">Aspergillus sclerotioniger CBS 115572</name>
    <dbReference type="NCBI Taxonomy" id="1450535"/>
    <lineage>
        <taxon>Eukaryota</taxon>
        <taxon>Fungi</taxon>
        <taxon>Dikarya</taxon>
        <taxon>Ascomycota</taxon>
        <taxon>Pezizomycotina</taxon>
        <taxon>Eurotiomycetes</taxon>
        <taxon>Eurotiomycetidae</taxon>
        <taxon>Eurotiales</taxon>
        <taxon>Aspergillaceae</taxon>
        <taxon>Aspergillus</taxon>
        <taxon>Aspergillus subgen. Circumdati</taxon>
    </lineage>
</organism>
<dbReference type="PANTHER" id="PTHR31642">
    <property type="entry name" value="TRICHOTHECENE 3-O-ACETYLTRANSFERASE"/>
    <property type="match status" value="1"/>
</dbReference>
<dbReference type="Gene3D" id="3.30.559.10">
    <property type="entry name" value="Chloramphenicol acetyltransferase-like domain"/>
    <property type="match status" value="2"/>
</dbReference>
<dbReference type="Proteomes" id="UP000246702">
    <property type="component" value="Unassembled WGS sequence"/>
</dbReference>
<dbReference type="STRING" id="1450535.A0A317VBQ4"/>
<proteinExistence type="predicted"/>
<dbReference type="OrthoDB" id="1862401at2759"/>
<protein>
    <submittedName>
        <fullName evidence="3">Uncharacterized protein</fullName>
    </submittedName>
</protein>
<dbReference type="EMBL" id="MSFK01000035">
    <property type="protein sequence ID" value="PWY71784.1"/>
    <property type="molecule type" value="Genomic_DNA"/>
</dbReference>
<dbReference type="AlphaFoldDB" id="A0A317VBQ4"/>
<keyword evidence="1" id="KW-0808">Transferase</keyword>
<dbReference type="GO" id="GO:0016747">
    <property type="term" value="F:acyltransferase activity, transferring groups other than amino-acyl groups"/>
    <property type="evidence" value="ECO:0007669"/>
    <property type="project" value="TreeGrafter"/>
</dbReference>
<name>A0A317VBQ4_9EURO</name>
<evidence type="ECO:0000313" key="4">
    <source>
        <dbReference type="Proteomes" id="UP000246702"/>
    </source>
</evidence>
<comment type="caution">
    <text evidence="3">The sequence shown here is derived from an EMBL/GenBank/DDBJ whole genome shotgun (WGS) entry which is preliminary data.</text>
</comment>
<keyword evidence="2" id="KW-0012">Acyltransferase</keyword>
<gene>
    <name evidence="3" type="ORF">BO94DRAFT_589852</name>
</gene>
<dbReference type="Pfam" id="PF02458">
    <property type="entry name" value="Transferase"/>
    <property type="match status" value="1"/>
</dbReference>
<evidence type="ECO:0000256" key="1">
    <source>
        <dbReference type="ARBA" id="ARBA00022679"/>
    </source>
</evidence>
<evidence type="ECO:0000313" key="3">
    <source>
        <dbReference type="EMBL" id="PWY71784.1"/>
    </source>
</evidence>
<evidence type="ECO:0000256" key="2">
    <source>
        <dbReference type="ARBA" id="ARBA00023315"/>
    </source>
</evidence>
<dbReference type="GeneID" id="37118120"/>
<sequence>MAEPLNFKPYTLSPLDHILMPMHAYWFLSYHLQDPRDGAAILNQGLSSLVSQWPNLAGNITKSTTNADKSNILEVHPPSQAYLGEELPMLITRYHPDKPISLISSSPETVFTEDFIPGDPKIPTSYPTFALRFQANIMKDGIILTVCFHHQFVDGYGIVVILQSLSHYCQFPTPATEAPLMCPPSDAFGRGWIAANSASRLQNMPDEYGSSGYAHNPKPNYPGELSVNRKYSLDPEKITVLKNACLSLLPDLVDSIQSSSEAMDPLTTDDIVSALLWFCCMRARLGPSPTRNNTADGSLPSVSCTRIVESRRLLHPTLLRNHIGNCIALAKADCTAHDLESAPTDSKAITKAHILTLTKLAWKSRTACRSITREYVQGIINHVAGCSDWSSSVMLPPDVAITSLRKMDIYGFDFGSLLGRVVSIEVLENRLEGYCYILPRHPAGSPAMKEGKSLWEVRIALKKEAIDRLEHDELFSWVRTCDRARL</sequence>
<reference evidence="3 4" key="1">
    <citation type="submission" date="2016-12" db="EMBL/GenBank/DDBJ databases">
        <title>The genomes of Aspergillus section Nigri reveals drivers in fungal speciation.</title>
        <authorList>
            <consortium name="DOE Joint Genome Institute"/>
            <person name="Vesth T.C."/>
            <person name="Nybo J."/>
            <person name="Theobald S."/>
            <person name="Brandl J."/>
            <person name="Frisvad J.C."/>
            <person name="Nielsen K.F."/>
            <person name="Lyhne E.K."/>
            <person name="Kogle M.E."/>
            <person name="Kuo A."/>
            <person name="Riley R."/>
            <person name="Clum A."/>
            <person name="Nolan M."/>
            <person name="Lipzen A."/>
            <person name="Salamov A."/>
            <person name="Henrissat B."/>
            <person name="Wiebenga A."/>
            <person name="De Vries R.P."/>
            <person name="Grigoriev I.V."/>
            <person name="Mortensen U.H."/>
            <person name="Andersen M.R."/>
            <person name="Baker S.E."/>
        </authorList>
    </citation>
    <scope>NUCLEOTIDE SEQUENCE [LARGE SCALE GENOMIC DNA]</scope>
    <source>
        <strain evidence="3 4">CBS 115572</strain>
    </source>
</reference>